<evidence type="ECO:0000313" key="7">
    <source>
        <dbReference type="Proteomes" id="UP000005237"/>
    </source>
</evidence>
<name>A0A8R1IXW1_CAEJA</name>
<dbReference type="Gene3D" id="3.40.50.1820">
    <property type="entry name" value="alpha/beta hydrolase"/>
    <property type="match status" value="1"/>
</dbReference>
<keyword evidence="7" id="KW-1185">Reference proteome</keyword>
<dbReference type="InterPro" id="IPR043187">
    <property type="entry name" value="CM06B1-like"/>
</dbReference>
<evidence type="ECO:0000256" key="4">
    <source>
        <dbReference type="RuleBase" id="RU361235"/>
    </source>
</evidence>
<proteinExistence type="inferred from homology"/>
<reference evidence="7" key="1">
    <citation type="submission" date="2010-08" db="EMBL/GenBank/DDBJ databases">
        <authorList>
            <consortium name="Caenorhabditis japonica Sequencing Consortium"/>
            <person name="Wilson R.K."/>
        </authorList>
    </citation>
    <scope>NUCLEOTIDE SEQUENCE [LARGE SCALE GENOMIC DNA]</scope>
    <source>
        <strain evidence="7">DF5081</strain>
    </source>
</reference>
<evidence type="ECO:0000256" key="1">
    <source>
        <dbReference type="ARBA" id="ARBA00005964"/>
    </source>
</evidence>
<dbReference type="PANTHER" id="PTHR45029:SF7">
    <property type="entry name" value="CARBOXYLIC ESTER HYDROLASE"/>
    <property type="match status" value="1"/>
</dbReference>
<dbReference type="InterPro" id="IPR002018">
    <property type="entry name" value="CarbesteraseB"/>
</dbReference>
<accession>A0A8R1IXW1</accession>
<protein>
    <recommendedName>
        <fullName evidence="4">Carboxylic ester hydrolase</fullName>
        <ecNumber evidence="4">3.1.1.-</ecNumber>
    </recommendedName>
</protein>
<dbReference type="GO" id="GO:0052689">
    <property type="term" value="F:carboxylic ester hydrolase activity"/>
    <property type="evidence" value="ECO:0007669"/>
    <property type="project" value="UniProtKB-KW"/>
</dbReference>
<reference evidence="6" key="2">
    <citation type="submission" date="2022-06" db="UniProtKB">
        <authorList>
            <consortium name="EnsemblMetazoa"/>
        </authorList>
    </citation>
    <scope>IDENTIFICATION</scope>
    <source>
        <strain evidence="6">DF5081</strain>
    </source>
</reference>
<keyword evidence="2" id="KW-0719">Serine esterase</keyword>
<evidence type="ECO:0000259" key="5">
    <source>
        <dbReference type="Pfam" id="PF00135"/>
    </source>
</evidence>
<evidence type="ECO:0000256" key="2">
    <source>
        <dbReference type="ARBA" id="ARBA00022487"/>
    </source>
</evidence>
<dbReference type="InterPro" id="IPR019826">
    <property type="entry name" value="Carboxylesterase_B_AS"/>
</dbReference>
<organism evidence="6 7">
    <name type="scientific">Caenorhabditis japonica</name>
    <dbReference type="NCBI Taxonomy" id="281687"/>
    <lineage>
        <taxon>Eukaryota</taxon>
        <taxon>Metazoa</taxon>
        <taxon>Ecdysozoa</taxon>
        <taxon>Nematoda</taxon>
        <taxon>Chromadorea</taxon>
        <taxon>Rhabditida</taxon>
        <taxon>Rhabditina</taxon>
        <taxon>Rhabditomorpha</taxon>
        <taxon>Rhabditoidea</taxon>
        <taxon>Rhabditidae</taxon>
        <taxon>Peloderinae</taxon>
        <taxon>Caenorhabditis</taxon>
    </lineage>
</organism>
<feature type="domain" description="Carboxylesterase type B" evidence="5">
    <location>
        <begin position="2"/>
        <end position="112"/>
    </location>
</feature>
<evidence type="ECO:0000313" key="6">
    <source>
        <dbReference type="EnsemblMetazoa" id="CJA42191.1"/>
    </source>
</evidence>
<dbReference type="SUPFAM" id="SSF53474">
    <property type="entry name" value="alpha/beta-Hydrolases"/>
    <property type="match status" value="1"/>
</dbReference>
<keyword evidence="3 4" id="KW-0378">Hydrolase</keyword>
<evidence type="ECO:0000256" key="3">
    <source>
        <dbReference type="ARBA" id="ARBA00022801"/>
    </source>
</evidence>
<dbReference type="EC" id="3.1.1.-" evidence="4"/>
<dbReference type="Proteomes" id="UP000005237">
    <property type="component" value="Unassembled WGS sequence"/>
</dbReference>
<comment type="similarity">
    <text evidence="1 4">Belongs to the type-B carboxylesterase/lipase family.</text>
</comment>
<dbReference type="EnsemblMetazoa" id="CJA42191.1">
    <property type="protein sequence ID" value="CJA42191.1"/>
    <property type="gene ID" value="WBGene00218039"/>
</dbReference>
<dbReference type="PANTHER" id="PTHR45029">
    <property type="entry name" value="CARBOXYLIC ESTER HYDROLASE-RELATED"/>
    <property type="match status" value="1"/>
</dbReference>
<dbReference type="InterPro" id="IPR029058">
    <property type="entry name" value="AB_hydrolase_fold"/>
</dbReference>
<sequence length="117" mass="12318">HSKRPVMVYIHGGGFECSASRDYCDYSISGTLALKDVVVLTLNYRVGVLGFFSTGDSVCPGNFGLWDQTLALKWVKEHIGSFGGDSGNVTVLGQSAGAGSVDVLSLSPHSRGNCFNG</sequence>
<dbReference type="AlphaFoldDB" id="A0A8R1IXW1"/>
<dbReference type="PROSITE" id="PS00122">
    <property type="entry name" value="CARBOXYLESTERASE_B_1"/>
    <property type="match status" value="1"/>
</dbReference>
<dbReference type="Pfam" id="PF00135">
    <property type="entry name" value="COesterase"/>
    <property type="match status" value="1"/>
</dbReference>